<dbReference type="GO" id="GO:1902600">
    <property type="term" value="P:proton transmembrane transport"/>
    <property type="evidence" value="ECO:0007669"/>
    <property type="project" value="UniProtKB-KW"/>
</dbReference>
<keyword evidence="7 9" id="KW-0472">Membrane</keyword>
<organism evidence="10 11">
    <name type="scientific">Oryza meyeriana var. granulata</name>
    <dbReference type="NCBI Taxonomy" id="110450"/>
    <lineage>
        <taxon>Eukaryota</taxon>
        <taxon>Viridiplantae</taxon>
        <taxon>Streptophyta</taxon>
        <taxon>Embryophyta</taxon>
        <taxon>Tracheophyta</taxon>
        <taxon>Spermatophyta</taxon>
        <taxon>Magnoliopsida</taxon>
        <taxon>Liliopsida</taxon>
        <taxon>Poales</taxon>
        <taxon>Poaceae</taxon>
        <taxon>BOP clade</taxon>
        <taxon>Oryzoideae</taxon>
        <taxon>Oryzeae</taxon>
        <taxon>Oryzinae</taxon>
        <taxon>Oryza</taxon>
        <taxon>Oryza meyeriana</taxon>
    </lineage>
</organism>
<protein>
    <recommendedName>
        <fullName evidence="12">Chloroplast envelope membrane protein</fullName>
    </recommendedName>
</protein>
<reference evidence="10 11" key="1">
    <citation type="submission" date="2019-11" db="EMBL/GenBank/DDBJ databases">
        <title>Whole genome sequence of Oryza granulata.</title>
        <authorList>
            <person name="Li W."/>
        </authorList>
    </citation>
    <scope>NUCLEOTIDE SEQUENCE [LARGE SCALE GENOMIC DNA]</scope>
    <source>
        <strain evidence="11">cv. Menghai</strain>
        <tissue evidence="10">Leaf</tissue>
    </source>
</reference>
<dbReference type="PANTHER" id="PTHR33650">
    <property type="entry name" value="CHLOROPLAST ENVELOPE MEMBRANE PROTEIN-RELATED"/>
    <property type="match status" value="1"/>
</dbReference>
<accession>A0A6G1EYC7</accession>
<evidence type="ECO:0000256" key="1">
    <source>
        <dbReference type="ARBA" id="ARBA00004141"/>
    </source>
</evidence>
<keyword evidence="2" id="KW-0813">Transport</keyword>
<evidence type="ECO:0000256" key="6">
    <source>
        <dbReference type="ARBA" id="ARBA00023065"/>
    </source>
</evidence>
<dbReference type="InterPro" id="IPR004282">
    <property type="entry name" value="CemA"/>
</dbReference>
<dbReference type="AlphaFoldDB" id="A0A6G1EYC7"/>
<dbReference type="OrthoDB" id="1748043at2759"/>
<comment type="similarity">
    <text evidence="8">Belongs to the CemA family.</text>
</comment>
<dbReference type="Proteomes" id="UP000479710">
    <property type="component" value="Unassembled WGS sequence"/>
</dbReference>
<keyword evidence="5 9" id="KW-1133">Transmembrane helix</keyword>
<keyword evidence="3 9" id="KW-0812">Transmembrane</keyword>
<evidence type="ECO:0000256" key="5">
    <source>
        <dbReference type="ARBA" id="ARBA00022989"/>
    </source>
</evidence>
<dbReference type="EMBL" id="SPHZ02000002">
    <property type="protein sequence ID" value="KAF0929650.1"/>
    <property type="molecule type" value="Genomic_DNA"/>
</dbReference>
<dbReference type="GO" id="GO:0016020">
    <property type="term" value="C:membrane"/>
    <property type="evidence" value="ECO:0007669"/>
    <property type="project" value="UniProtKB-SubCell"/>
</dbReference>
<sequence length="263" mass="30509">MSRVGSATVSEGIAFLLYVDWRIRRRRVCACKMFGAGSQRGSVRQLVVFAKKRRRTKKQWRRPWWKAWFSDWNDEEESLSGWREDDELLEEVGSEEGLSDDEKFETWKRKAEAIVELREARKDAVNAEGRSWEDWIGGGSGASGDGDGWGGDVNVSDLITDDPAEIVRDRGLIETFKDSIDEDYNDMLFEDRVFLYASTNSAKFLALLIVIPWVLDFLVHDYVLMPFLERIDDMEHYTITGMSRRYHLLLSFLMLGAARNSRW</sequence>
<evidence type="ECO:0000256" key="3">
    <source>
        <dbReference type="ARBA" id="ARBA00022692"/>
    </source>
</evidence>
<feature type="transmembrane region" description="Helical" evidence="9">
    <location>
        <begin position="204"/>
        <end position="225"/>
    </location>
</feature>
<name>A0A6G1EYC7_9ORYZ</name>
<evidence type="ECO:0008006" key="12">
    <source>
        <dbReference type="Google" id="ProtNLM"/>
    </source>
</evidence>
<proteinExistence type="inferred from homology"/>
<evidence type="ECO:0000256" key="9">
    <source>
        <dbReference type="SAM" id="Phobius"/>
    </source>
</evidence>
<evidence type="ECO:0000256" key="4">
    <source>
        <dbReference type="ARBA" id="ARBA00022781"/>
    </source>
</evidence>
<keyword evidence="4" id="KW-0375">Hydrogen ion transport</keyword>
<comment type="caution">
    <text evidence="10">The sequence shown here is derived from an EMBL/GenBank/DDBJ whole genome shotgun (WGS) entry which is preliminary data.</text>
</comment>
<comment type="subcellular location">
    <subcellularLocation>
        <location evidence="1">Membrane</location>
        <topology evidence="1">Multi-pass membrane protein</topology>
    </subcellularLocation>
</comment>
<evidence type="ECO:0000256" key="2">
    <source>
        <dbReference type="ARBA" id="ARBA00022448"/>
    </source>
</evidence>
<keyword evidence="6" id="KW-0406">Ion transport</keyword>
<gene>
    <name evidence="10" type="ORF">E2562_023004</name>
</gene>
<dbReference type="PANTHER" id="PTHR33650:SF1">
    <property type="entry name" value="CHLOROPLAST ENVELOPE MEMBRANE PROTEIN"/>
    <property type="match status" value="1"/>
</dbReference>
<evidence type="ECO:0000256" key="7">
    <source>
        <dbReference type="ARBA" id="ARBA00023136"/>
    </source>
</evidence>
<evidence type="ECO:0000256" key="8">
    <source>
        <dbReference type="ARBA" id="ARBA00043980"/>
    </source>
</evidence>
<evidence type="ECO:0000313" key="11">
    <source>
        <dbReference type="Proteomes" id="UP000479710"/>
    </source>
</evidence>
<keyword evidence="11" id="KW-1185">Reference proteome</keyword>
<dbReference type="EMBL" id="SPHZ02000002">
    <property type="protein sequence ID" value="KAF0929647.1"/>
    <property type="molecule type" value="Genomic_DNA"/>
</dbReference>
<evidence type="ECO:0000313" key="10">
    <source>
        <dbReference type="EMBL" id="KAF0929647.1"/>
    </source>
</evidence>